<dbReference type="HAMAP" id="MF_00171">
    <property type="entry name" value="TruA"/>
    <property type="match status" value="1"/>
</dbReference>
<dbReference type="OrthoDB" id="25720at2157"/>
<dbReference type="EMBL" id="LN831302">
    <property type="protein sequence ID" value="CQH60845.1"/>
    <property type="molecule type" value="Genomic_DNA"/>
</dbReference>
<feature type="active site" description="Nucleophile" evidence="4 5">
    <location>
        <position position="56"/>
    </location>
</feature>
<evidence type="ECO:0000256" key="4">
    <source>
        <dbReference type="HAMAP-Rule" id="MF_00171"/>
    </source>
</evidence>
<dbReference type="PANTHER" id="PTHR11142">
    <property type="entry name" value="PSEUDOURIDYLATE SYNTHASE"/>
    <property type="match status" value="1"/>
</dbReference>
<organism evidence="10 11">
    <name type="scientific">Halobacterium hubeiense</name>
    <dbReference type="NCBI Taxonomy" id="1407499"/>
    <lineage>
        <taxon>Archaea</taxon>
        <taxon>Methanobacteriati</taxon>
        <taxon>Methanobacteriota</taxon>
        <taxon>Stenosarchaea group</taxon>
        <taxon>Halobacteria</taxon>
        <taxon>Halobacteriales</taxon>
        <taxon>Halobacteriaceae</taxon>
        <taxon>Halobacterium</taxon>
    </lineage>
</organism>
<comment type="catalytic activity">
    <reaction evidence="4 7">
        <text>uridine(38/39/40) in tRNA = pseudouridine(38/39/40) in tRNA</text>
        <dbReference type="Rhea" id="RHEA:22376"/>
        <dbReference type="Rhea" id="RHEA-COMP:10085"/>
        <dbReference type="Rhea" id="RHEA-COMP:10087"/>
        <dbReference type="ChEBI" id="CHEBI:65314"/>
        <dbReference type="ChEBI" id="CHEBI:65315"/>
        <dbReference type="EC" id="5.4.99.12"/>
    </reaction>
</comment>
<evidence type="ECO:0000256" key="5">
    <source>
        <dbReference type="PIRSR" id="PIRSR001430-1"/>
    </source>
</evidence>
<comment type="function">
    <text evidence="4">Formation of pseudouridine at positions 38, 39 and 40 in the anticodon stem and loop of transfer RNAs.</text>
</comment>
<gene>
    <name evidence="4 10" type="primary">truA</name>
    <name evidence="10" type="ORF">HHUB_3308</name>
</gene>
<dbReference type="Gene3D" id="3.30.70.660">
    <property type="entry name" value="Pseudouridine synthase I, catalytic domain, C-terminal subdomain"/>
    <property type="match status" value="1"/>
</dbReference>
<evidence type="ECO:0000256" key="6">
    <source>
        <dbReference type="PIRSR" id="PIRSR001430-2"/>
    </source>
</evidence>
<keyword evidence="2 4" id="KW-0819">tRNA processing</keyword>
<dbReference type="GO" id="GO:0003723">
    <property type="term" value="F:RNA binding"/>
    <property type="evidence" value="ECO:0007669"/>
    <property type="project" value="InterPro"/>
</dbReference>
<keyword evidence="3 4" id="KW-0413">Isomerase</keyword>
<dbReference type="InterPro" id="IPR020103">
    <property type="entry name" value="PsdUridine_synth_cat_dom_sf"/>
</dbReference>
<dbReference type="PIRSF" id="PIRSF001430">
    <property type="entry name" value="tRNA_psdUrid_synth"/>
    <property type="match status" value="1"/>
</dbReference>
<accession>A0A0U5H2U3</accession>
<sequence>MPRRAFRVAYDGRPYYGFQRQPDVTTVEDELFGALRRLDAFEGEKPPGYAAAGRTDAGVSARAQTIAFDAPAWLTPSGLNSELSGPLRAWATADAPAEFHATHDANWREYRYFWLAPERSEGAERASSEGRGPSDHSSGRSPREDGEERPASHAGDADDRAAEALDRLLGEHDFHNLTPDDANTVRELSGGIERDGDFLVVTLRASGFCRELVRRVVALVQAVAGGDNFDRIDRLLAAEPIEGPEGVTPAPPGSLVLHDVDYDLDFAVEANALAATRAMFADLREQRRARARAAGHVADSL</sequence>
<dbReference type="SUPFAM" id="SSF55120">
    <property type="entry name" value="Pseudouridine synthase"/>
    <property type="match status" value="1"/>
</dbReference>
<dbReference type="InterPro" id="IPR001406">
    <property type="entry name" value="PsdUridine_synth_TruA"/>
</dbReference>
<dbReference type="GO" id="GO:0160147">
    <property type="term" value="F:tRNA pseudouridine(38-40) synthase activity"/>
    <property type="evidence" value="ECO:0007669"/>
    <property type="project" value="UniProtKB-EC"/>
</dbReference>
<evidence type="ECO:0000256" key="8">
    <source>
        <dbReference type="SAM" id="MobiDB-lite"/>
    </source>
</evidence>
<evidence type="ECO:0000256" key="7">
    <source>
        <dbReference type="RuleBase" id="RU003792"/>
    </source>
</evidence>
<dbReference type="Proteomes" id="UP000066737">
    <property type="component" value="Chromosome I"/>
</dbReference>
<dbReference type="AlphaFoldDB" id="A0A0U5H2U3"/>
<evidence type="ECO:0000256" key="3">
    <source>
        <dbReference type="ARBA" id="ARBA00023235"/>
    </source>
</evidence>
<evidence type="ECO:0000256" key="2">
    <source>
        <dbReference type="ARBA" id="ARBA00022694"/>
    </source>
</evidence>
<dbReference type="Pfam" id="PF01416">
    <property type="entry name" value="PseudoU_synth_1"/>
    <property type="match status" value="1"/>
</dbReference>
<dbReference type="KEGG" id="hhb:Hhub_3308"/>
<keyword evidence="11" id="KW-1185">Reference proteome</keyword>
<evidence type="ECO:0000313" key="10">
    <source>
        <dbReference type="EMBL" id="CQH60845.1"/>
    </source>
</evidence>
<dbReference type="RefSeq" id="WP_059057661.1">
    <property type="nucleotide sequence ID" value="NZ_LN831302.1"/>
</dbReference>
<dbReference type="PANTHER" id="PTHR11142:SF0">
    <property type="entry name" value="TRNA PSEUDOURIDINE SYNTHASE-LIKE 1"/>
    <property type="match status" value="1"/>
</dbReference>
<proteinExistence type="inferred from homology"/>
<feature type="region of interest" description="Disordered" evidence="8">
    <location>
        <begin position="123"/>
        <end position="158"/>
    </location>
</feature>
<dbReference type="GeneID" id="91107985"/>
<dbReference type="InterPro" id="IPR020094">
    <property type="entry name" value="TruA/RsuA/RluB/E/F_N"/>
</dbReference>
<protein>
    <recommendedName>
        <fullName evidence="4">tRNA pseudouridine synthase A</fullName>
        <ecNumber evidence="4">5.4.99.12</ecNumber>
    </recommendedName>
    <alternativeName>
        <fullName evidence="4">tRNA pseudouridine(38-40) synthase</fullName>
    </alternativeName>
    <alternativeName>
        <fullName evidence="4">tRNA pseudouridylate synthase I</fullName>
    </alternativeName>
    <alternativeName>
        <fullName evidence="4">tRNA-uridine isomerase I</fullName>
    </alternativeName>
</protein>
<dbReference type="Gene3D" id="3.30.70.580">
    <property type="entry name" value="Pseudouridine synthase I, catalytic domain, N-terminal subdomain"/>
    <property type="match status" value="1"/>
</dbReference>
<feature type="binding site" evidence="4 6">
    <location>
        <position position="110"/>
    </location>
    <ligand>
        <name>substrate</name>
    </ligand>
</feature>
<comment type="caution">
    <text evidence="4">Lacks conserved residue(s) required for the propagation of feature annotation.</text>
</comment>
<evidence type="ECO:0000256" key="1">
    <source>
        <dbReference type="ARBA" id="ARBA00009375"/>
    </source>
</evidence>
<evidence type="ECO:0000313" key="11">
    <source>
        <dbReference type="Proteomes" id="UP000066737"/>
    </source>
</evidence>
<dbReference type="InterPro" id="IPR020095">
    <property type="entry name" value="PsdUridine_synth_TruA_C"/>
</dbReference>
<dbReference type="InterPro" id="IPR020097">
    <property type="entry name" value="PsdUridine_synth_TruA_a/b_dom"/>
</dbReference>
<dbReference type="STRING" id="1407499.HHUB_3308"/>
<dbReference type="NCBIfam" id="NF000622">
    <property type="entry name" value="PRK00021.3-3"/>
    <property type="match status" value="1"/>
</dbReference>
<comment type="similarity">
    <text evidence="1 4 7">Belongs to the tRNA pseudouridine synthase TruA family.</text>
</comment>
<dbReference type="EC" id="5.4.99.12" evidence="4"/>
<dbReference type="GO" id="GO:0031119">
    <property type="term" value="P:tRNA pseudouridine synthesis"/>
    <property type="evidence" value="ECO:0007669"/>
    <property type="project" value="UniProtKB-UniRule"/>
</dbReference>
<reference evidence="11" key="1">
    <citation type="journal article" date="2016" name="Environ. Microbiol.">
        <title>The complete genome of a viable archaeum isolated from 123-million-year-old rock salt.</title>
        <authorList>
            <person name="Jaakkola S.T."/>
            <person name="Pfeiffer F."/>
            <person name="Ravantti J.J."/>
            <person name="Guo Q."/>
            <person name="Liu Y."/>
            <person name="Chen X."/>
            <person name="Ma H."/>
            <person name="Yang C."/>
            <person name="Oksanen H.M."/>
            <person name="Bamford D.H."/>
        </authorList>
    </citation>
    <scope>NUCLEOTIDE SEQUENCE</scope>
    <source>
        <strain evidence="11">JI20-1</strain>
    </source>
</reference>
<evidence type="ECO:0000259" key="9">
    <source>
        <dbReference type="Pfam" id="PF01416"/>
    </source>
</evidence>
<feature type="domain" description="Pseudouridine synthase I TruA alpha/beta" evidence="9">
    <location>
        <begin position="165"/>
        <end position="263"/>
    </location>
</feature>
<name>A0A0U5H2U3_9EURY</name>